<dbReference type="RefSeq" id="WP_141295229.1">
    <property type="nucleotide sequence ID" value="NZ_BJCD01000053.1"/>
</dbReference>
<dbReference type="Proteomes" id="UP000299794">
    <property type="component" value="Unassembled WGS sequence"/>
</dbReference>
<accession>A0A4P5ZIG4</accession>
<comment type="caution">
    <text evidence="1">The sequence shown here is derived from an EMBL/GenBank/DDBJ whole genome shotgun (WGS) entry which is preliminary data.</text>
</comment>
<evidence type="ECO:0000313" key="1">
    <source>
        <dbReference type="EMBL" id="GDZ95193.1"/>
    </source>
</evidence>
<evidence type="ECO:0008006" key="3">
    <source>
        <dbReference type="Google" id="ProtNLM"/>
    </source>
</evidence>
<reference evidence="2" key="1">
    <citation type="submission" date="2019-02" db="EMBL/GenBank/DDBJ databases">
        <title>Draft genome sequence of Planktothrix agardhii NIES-905.</title>
        <authorList>
            <person name="Yamaguchi H."/>
            <person name="Suzuki S."/>
            <person name="Kawachi M."/>
        </authorList>
    </citation>
    <scope>NUCLEOTIDE SEQUENCE [LARGE SCALE GENOMIC DNA]</scope>
    <source>
        <strain evidence="2">CCAP 1459/11A</strain>
    </source>
</reference>
<sequence length="164" mass="18699">MEGFTRQETLALTKTTSSRLAYLDRTEVVIPEKYGNSKKPTVIYSWNQVLEIRAINDLRQKVSLQTVRKIVQFLGESGFDTNLADKHLVVANDEVFWVLPDWSDMPRVMKVAGKKNKNLGQLVLVVLPSISDLIKTVWETAKNSNFIDFESFKQRAKIKPSKVA</sequence>
<gene>
    <name evidence="1" type="ORF">PA905_34320</name>
</gene>
<evidence type="ECO:0000313" key="2">
    <source>
        <dbReference type="Proteomes" id="UP000299794"/>
    </source>
</evidence>
<dbReference type="EMBL" id="BJCD01000053">
    <property type="protein sequence ID" value="GDZ95193.1"/>
    <property type="molecule type" value="Genomic_DNA"/>
</dbReference>
<organism evidence="1 2">
    <name type="scientific">Planktothrix agardhii CCAP 1459/11A</name>
    <dbReference type="NCBI Taxonomy" id="282420"/>
    <lineage>
        <taxon>Bacteria</taxon>
        <taxon>Bacillati</taxon>
        <taxon>Cyanobacteriota</taxon>
        <taxon>Cyanophyceae</taxon>
        <taxon>Oscillatoriophycideae</taxon>
        <taxon>Oscillatoriales</taxon>
        <taxon>Microcoleaceae</taxon>
        <taxon>Planktothrix</taxon>
    </lineage>
</organism>
<proteinExistence type="predicted"/>
<name>A0A4P5ZIG4_PLAAG</name>
<dbReference type="AlphaFoldDB" id="A0A4P5ZIG4"/>
<protein>
    <recommendedName>
        <fullName evidence="3">HTH merR-type domain-containing protein</fullName>
    </recommendedName>
</protein>